<dbReference type="EMBL" id="BLXT01006758">
    <property type="protein sequence ID" value="GFO33073.1"/>
    <property type="molecule type" value="Genomic_DNA"/>
</dbReference>
<proteinExistence type="predicted"/>
<name>A0AAV4CN85_9GAST</name>
<dbReference type="AlphaFoldDB" id="A0AAV4CN85"/>
<gene>
    <name evidence="1" type="ORF">PoB_005957800</name>
</gene>
<evidence type="ECO:0000313" key="1">
    <source>
        <dbReference type="EMBL" id="GFO33073.1"/>
    </source>
</evidence>
<dbReference type="Proteomes" id="UP000735302">
    <property type="component" value="Unassembled WGS sequence"/>
</dbReference>
<accession>A0AAV4CN85</accession>
<keyword evidence="2" id="KW-1185">Reference proteome</keyword>
<evidence type="ECO:0000313" key="2">
    <source>
        <dbReference type="Proteomes" id="UP000735302"/>
    </source>
</evidence>
<protein>
    <submittedName>
        <fullName evidence="1">Transient-receptor-potential-like protein</fullName>
    </submittedName>
</protein>
<sequence>MRRLICRYIHHTKKEMRQDGVNADDLLEIKQDISSLRFELREDRKREMVRTTGHMDSLRRDLNQTINRLSPVPPIGSTHLLGTASIHGGLPVPSQAPLSPLHTSSFYNRSGFDIRGGHHVSNTNNLNLLTPPSFDGRSNISVATPSSYDGEVSKQFDHQLHSSLDLECLKADLLTGVRHEIRMALHQALAAGCKHSAQTMSPNCTPNNTSAISLPPQSADLYHTHLYTQL</sequence>
<comment type="caution">
    <text evidence="1">The sequence shown here is derived from an EMBL/GenBank/DDBJ whole genome shotgun (WGS) entry which is preliminary data.</text>
</comment>
<reference evidence="1 2" key="1">
    <citation type="journal article" date="2021" name="Elife">
        <title>Chloroplast acquisition without the gene transfer in kleptoplastic sea slugs, Plakobranchus ocellatus.</title>
        <authorList>
            <person name="Maeda T."/>
            <person name="Takahashi S."/>
            <person name="Yoshida T."/>
            <person name="Shimamura S."/>
            <person name="Takaki Y."/>
            <person name="Nagai Y."/>
            <person name="Toyoda A."/>
            <person name="Suzuki Y."/>
            <person name="Arimoto A."/>
            <person name="Ishii H."/>
            <person name="Satoh N."/>
            <person name="Nishiyama T."/>
            <person name="Hasebe M."/>
            <person name="Maruyama T."/>
            <person name="Minagawa J."/>
            <person name="Obokata J."/>
            <person name="Shigenobu S."/>
        </authorList>
    </citation>
    <scope>NUCLEOTIDE SEQUENCE [LARGE SCALE GENOMIC DNA]</scope>
</reference>
<organism evidence="1 2">
    <name type="scientific">Plakobranchus ocellatus</name>
    <dbReference type="NCBI Taxonomy" id="259542"/>
    <lineage>
        <taxon>Eukaryota</taxon>
        <taxon>Metazoa</taxon>
        <taxon>Spiralia</taxon>
        <taxon>Lophotrochozoa</taxon>
        <taxon>Mollusca</taxon>
        <taxon>Gastropoda</taxon>
        <taxon>Heterobranchia</taxon>
        <taxon>Euthyneura</taxon>
        <taxon>Panpulmonata</taxon>
        <taxon>Sacoglossa</taxon>
        <taxon>Placobranchoidea</taxon>
        <taxon>Plakobranchidae</taxon>
        <taxon>Plakobranchus</taxon>
    </lineage>
</organism>